<keyword evidence="3" id="KW-1185">Reference proteome</keyword>
<reference evidence="2 3" key="1">
    <citation type="submission" date="2023-01" db="EMBL/GenBank/DDBJ databases">
        <title>Analysis of 21 Apiospora genomes using comparative genomics revels a genus with tremendous synthesis potential of carbohydrate active enzymes and secondary metabolites.</title>
        <authorList>
            <person name="Sorensen T."/>
        </authorList>
    </citation>
    <scope>NUCLEOTIDE SEQUENCE [LARGE SCALE GENOMIC DNA]</scope>
    <source>
        <strain evidence="2 3">CBS 20057</strain>
    </source>
</reference>
<dbReference type="Proteomes" id="UP001396898">
    <property type="component" value="Unassembled WGS sequence"/>
</dbReference>
<accession>A0ABR1S6H9</accession>
<proteinExistence type="predicted"/>
<organism evidence="2 3">
    <name type="scientific">Apiospora marii</name>
    <dbReference type="NCBI Taxonomy" id="335849"/>
    <lineage>
        <taxon>Eukaryota</taxon>
        <taxon>Fungi</taxon>
        <taxon>Dikarya</taxon>
        <taxon>Ascomycota</taxon>
        <taxon>Pezizomycotina</taxon>
        <taxon>Sordariomycetes</taxon>
        <taxon>Xylariomycetidae</taxon>
        <taxon>Amphisphaeriales</taxon>
        <taxon>Apiosporaceae</taxon>
        <taxon>Apiospora</taxon>
    </lineage>
</organism>
<feature type="region of interest" description="Disordered" evidence="1">
    <location>
        <begin position="237"/>
        <end position="281"/>
    </location>
</feature>
<feature type="compositionally biased region" description="Polar residues" evidence="1">
    <location>
        <begin position="148"/>
        <end position="158"/>
    </location>
</feature>
<sequence>MSLRKISPGVYISVVPEYMEASFESMCDGLTGLWKHPPTRPVDGRALAREESFTESDDYHPKSSPGSHSPCPHDRTNCKGPCLTYTFTGPPRSGPPASRPDPCIPKGHVVVMVPKVPPKSIPSPYSCPIDSNGHVFIVVPEEQEEQEGSGNYPPTTDASEPLRSPRRTSPQPTSSVQDPPDAGSAPSSSSSGACSSATAWVAATSAPPDAELKGGQAAEQTPAAECVLCGNHLKMSAWDEHAGPPPPNPQPWPNQPRPRPGLPSKHKQPVVMELTSRPSSA</sequence>
<protein>
    <submittedName>
        <fullName evidence="2">Uncharacterized protein</fullName>
    </submittedName>
</protein>
<name>A0ABR1S6H9_9PEZI</name>
<feature type="compositionally biased region" description="Basic and acidic residues" evidence="1">
    <location>
        <begin position="50"/>
        <end position="61"/>
    </location>
</feature>
<feature type="region of interest" description="Disordered" evidence="1">
    <location>
        <begin position="50"/>
        <end position="73"/>
    </location>
</feature>
<feature type="region of interest" description="Disordered" evidence="1">
    <location>
        <begin position="142"/>
        <end position="199"/>
    </location>
</feature>
<evidence type="ECO:0000313" key="3">
    <source>
        <dbReference type="Proteomes" id="UP001396898"/>
    </source>
</evidence>
<evidence type="ECO:0000313" key="2">
    <source>
        <dbReference type="EMBL" id="KAK8027454.1"/>
    </source>
</evidence>
<feature type="compositionally biased region" description="Pro residues" evidence="1">
    <location>
        <begin position="243"/>
        <end position="261"/>
    </location>
</feature>
<comment type="caution">
    <text evidence="2">The sequence shown here is derived from an EMBL/GenBank/DDBJ whole genome shotgun (WGS) entry which is preliminary data.</text>
</comment>
<dbReference type="EMBL" id="JAQQWI010000007">
    <property type="protein sequence ID" value="KAK8027454.1"/>
    <property type="molecule type" value="Genomic_DNA"/>
</dbReference>
<feature type="compositionally biased region" description="Low complexity" evidence="1">
    <location>
        <begin position="182"/>
        <end position="199"/>
    </location>
</feature>
<evidence type="ECO:0000256" key="1">
    <source>
        <dbReference type="SAM" id="MobiDB-lite"/>
    </source>
</evidence>
<gene>
    <name evidence="2" type="ORF">PG991_004510</name>
</gene>